<dbReference type="GO" id="GO:0016020">
    <property type="term" value="C:membrane"/>
    <property type="evidence" value="ECO:0007669"/>
    <property type="project" value="UniProtKB-SubCell"/>
</dbReference>
<proteinExistence type="inferred from homology"/>
<dbReference type="Proteomes" id="UP000235145">
    <property type="component" value="Unassembled WGS sequence"/>
</dbReference>
<dbReference type="Pfam" id="PF05633">
    <property type="entry name" value="ROH1-like"/>
    <property type="match status" value="2"/>
</dbReference>
<evidence type="ECO:0000256" key="2">
    <source>
        <dbReference type="ARBA" id="ARBA00022692"/>
    </source>
</evidence>
<evidence type="ECO:0000256" key="4">
    <source>
        <dbReference type="ARBA" id="ARBA00023136"/>
    </source>
</evidence>
<comment type="similarity">
    <text evidence="5">Belongs to the ROH1 family.</text>
</comment>
<evidence type="ECO:0000256" key="3">
    <source>
        <dbReference type="ARBA" id="ARBA00022989"/>
    </source>
</evidence>
<gene>
    <name evidence="6" type="ORF">LSAT_V11C800402360</name>
</gene>
<keyword evidence="3" id="KW-1133">Transmembrane helix</keyword>
<dbReference type="AlphaFoldDB" id="A0A9R1WW25"/>
<dbReference type="InterPro" id="IPR008511">
    <property type="entry name" value="ROH1-like"/>
</dbReference>
<sequence length="338" mass="37601">MFLVEKTHLTSHFKSFTKKSSPNHKSYQLAARSFDEKVILHLKTLTPATDSSIISLSWMSKAVSFLSIVHFEAQDQISNLRSESDYYQALYMDYSLKVLDLCNLISSAIQQLTERRLLMNLGLRIINSPGQILSPEKLKKAKDALIRSVSHTQEISKEKGQRAKTLIEELTFAINSLPLGKTSNAKDLIRRTLHGLGVLTVFVAGVLVSVLYGESDAVEVRVPAEFLWAELVNGVQTQIYELIKPKQVSIGAEKKGWLLELEDTAKQVVAVCDVLDEVVSDGDEKHRGRLENDVKEMGNAAAKFSDVVNVLTNGIDDLFSSVLKTRNGVLDGVRKGTW</sequence>
<dbReference type="OrthoDB" id="694709at2759"/>
<comment type="subcellular location">
    <subcellularLocation>
        <location evidence="1">Membrane</location>
        <topology evidence="1">Single-pass membrane protein</topology>
    </subcellularLocation>
</comment>
<evidence type="ECO:0000256" key="1">
    <source>
        <dbReference type="ARBA" id="ARBA00004167"/>
    </source>
</evidence>
<protein>
    <submittedName>
        <fullName evidence="6">Uncharacterized protein</fullName>
    </submittedName>
</protein>
<dbReference type="PANTHER" id="PTHR31509">
    <property type="entry name" value="BPS1-LIKE PROTEIN"/>
    <property type="match status" value="1"/>
</dbReference>
<evidence type="ECO:0000313" key="6">
    <source>
        <dbReference type="EMBL" id="KAJ0189469.1"/>
    </source>
</evidence>
<organism evidence="6 7">
    <name type="scientific">Lactuca sativa</name>
    <name type="common">Garden lettuce</name>
    <dbReference type="NCBI Taxonomy" id="4236"/>
    <lineage>
        <taxon>Eukaryota</taxon>
        <taxon>Viridiplantae</taxon>
        <taxon>Streptophyta</taxon>
        <taxon>Embryophyta</taxon>
        <taxon>Tracheophyta</taxon>
        <taxon>Spermatophyta</taxon>
        <taxon>Magnoliopsida</taxon>
        <taxon>eudicotyledons</taxon>
        <taxon>Gunneridae</taxon>
        <taxon>Pentapetalae</taxon>
        <taxon>asterids</taxon>
        <taxon>campanulids</taxon>
        <taxon>Asterales</taxon>
        <taxon>Asteraceae</taxon>
        <taxon>Cichorioideae</taxon>
        <taxon>Cichorieae</taxon>
        <taxon>Lactucinae</taxon>
        <taxon>Lactuca</taxon>
    </lineage>
</organism>
<keyword evidence="4" id="KW-0472">Membrane</keyword>
<keyword evidence="2" id="KW-0812">Transmembrane</keyword>
<dbReference type="EMBL" id="NBSK02000008">
    <property type="protein sequence ID" value="KAJ0189469.1"/>
    <property type="molecule type" value="Genomic_DNA"/>
</dbReference>
<evidence type="ECO:0000256" key="5">
    <source>
        <dbReference type="ARBA" id="ARBA00035114"/>
    </source>
</evidence>
<reference evidence="6 7" key="1">
    <citation type="journal article" date="2017" name="Nat. Commun.">
        <title>Genome assembly with in vitro proximity ligation data and whole-genome triplication in lettuce.</title>
        <authorList>
            <person name="Reyes-Chin-Wo S."/>
            <person name="Wang Z."/>
            <person name="Yang X."/>
            <person name="Kozik A."/>
            <person name="Arikit S."/>
            <person name="Song C."/>
            <person name="Xia L."/>
            <person name="Froenicke L."/>
            <person name="Lavelle D.O."/>
            <person name="Truco M.J."/>
            <person name="Xia R."/>
            <person name="Zhu S."/>
            <person name="Xu C."/>
            <person name="Xu H."/>
            <person name="Xu X."/>
            <person name="Cox K."/>
            <person name="Korf I."/>
            <person name="Meyers B.C."/>
            <person name="Michelmore R.W."/>
        </authorList>
    </citation>
    <scope>NUCLEOTIDE SEQUENCE [LARGE SCALE GENOMIC DNA]</scope>
    <source>
        <strain evidence="7">cv. Salinas</strain>
        <tissue evidence="6">Seedlings</tissue>
    </source>
</reference>
<name>A0A9R1WW25_LACSA</name>
<keyword evidence="7" id="KW-1185">Reference proteome</keyword>
<accession>A0A9R1WW25</accession>
<comment type="caution">
    <text evidence="6">The sequence shown here is derived from an EMBL/GenBank/DDBJ whole genome shotgun (WGS) entry which is preliminary data.</text>
</comment>
<evidence type="ECO:0000313" key="7">
    <source>
        <dbReference type="Proteomes" id="UP000235145"/>
    </source>
</evidence>